<dbReference type="Gene3D" id="3.30.365.10">
    <property type="entry name" value="Aldehyde oxidase/xanthine dehydrogenase, molybdopterin binding domain"/>
    <property type="match status" value="4"/>
</dbReference>
<dbReference type="InterPro" id="IPR000674">
    <property type="entry name" value="Ald_Oxase/Xan_DH_a/b"/>
</dbReference>
<dbReference type="InterPro" id="IPR037165">
    <property type="entry name" value="AldOxase/xan_DH_Mopterin-bd_sf"/>
</dbReference>
<dbReference type="InterPro" id="IPR012368">
    <property type="entry name" value="OxRdtase_Mopterin-bd_su_IorB"/>
</dbReference>
<evidence type="ECO:0000313" key="2">
    <source>
        <dbReference type="EMBL" id="RJT41357.1"/>
    </source>
</evidence>
<dbReference type="Pfam" id="PF02738">
    <property type="entry name" value="MoCoBD_1"/>
    <property type="match status" value="1"/>
</dbReference>
<sequence>MAQQFRLNRRDLIRAGGFLTLSFGIAGNRSHATAAEAVKLPGDLEDTPLLSAWIRIDADETVALMIGKVELGQGAVTAVAQVCADELDIDLKRLRTISGDTALVPNEGVTAGSQSMPNCASAVKQAAAEVRHILLQLAAEKLKAPISSLKVEDGTISGEGESKITYWELVTGRELERKATGKVKPKDVADYKYIGTSVPRLDIPAIMTGQALYIQERRPDGMVHGAVVRPPTYKAKLKKVDTSKVGNMPGVLKVVRNGSFLGIIASRQDQAYDASSALAKVAEWDVENDLPGDEGIFDWLLSAPTRDEEIMNETAGAPHTPSRVFEATYERPYQMHGSIGPSAAIATLSDGGMLTIQTHSQSVFETAKAIARMLGLDPAKVRCQHIPGSGCYGHNLADDAAADAALLAMEIPGKPVRLQYTRPQEHKWEPYGSAMVVKTRVGVDDRGDVLTWNLELWSTPHGTRPDGEPGNLLSARYLAKPFAMPMPKNGGPPNYAADRNAIALYDFPAQRVVTHFISEMPLRVSSTRSLGAYANVFAIESTMDALAHAAGADPVEYRLRFLKEERARDVLKSAAQKFGWDQWRKSEGRGRGIGFARYKNLAAMTAVAIEVEVNRKNGRIRLIRVVAANDSGQTISPDGITNQIEGGVIQSLSWTLKEEVRFDKTSVLSEDWKSYSYPILTFEEVPPIDVTLINRPGEPFLGTGEAAQGPTAAALGNAVFDATGVRFRRIPFTPKRILAGLKA</sequence>
<evidence type="ECO:0000259" key="1">
    <source>
        <dbReference type="SMART" id="SM01008"/>
    </source>
</evidence>
<feature type="domain" description="Aldehyde oxidase/xanthine dehydrogenase a/b hammerhead" evidence="1">
    <location>
        <begin position="208"/>
        <end position="288"/>
    </location>
</feature>
<dbReference type="GO" id="GO:0016491">
    <property type="term" value="F:oxidoreductase activity"/>
    <property type="evidence" value="ECO:0007669"/>
    <property type="project" value="InterPro"/>
</dbReference>
<dbReference type="InterPro" id="IPR046867">
    <property type="entry name" value="AldOxase/xan_DH_MoCoBD2"/>
</dbReference>
<dbReference type="InterPro" id="IPR006311">
    <property type="entry name" value="TAT_signal"/>
</dbReference>
<protein>
    <submittedName>
        <fullName evidence="2">Xanthine dehydrogenase family protein molybdopterin-binding subunit</fullName>
    </submittedName>
</protein>
<dbReference type="InterPro" id="IPR052516">
    <property type="entry name" value="N-heterocyclic_Hydroxylase"/>
</dbReference>
<keyword evidence="3" id="KW-1185">Reference proteome</keyword>
<dbReference type="PANTHER" id="PTHR47495:SF1">
    <property type="entry name" value="BLL3820 PROTEIN"/>
    <property type="match status" value="1"/>
</dbReference>
<dbReference type="AlphaFoldDB" id="A0A3A5KX79"/>
<accession>A0A3A5KX79</accession>
<evidence type="ECO:0000313" key="3">
    <source>
        <dbReference type="Proteomes" id="UP000272706"/>
    </source>
</evidence>
<reference evidence="2 3" key="1">
    <citation type="submission" date="2018-09" db="EMBL/GenBank/DDBJ databases">
        <title>Mesorhizobium carmichaelinearum sp. nov. isolated from Carmichaelinea spp. root nodules in New Zealand.</title>
        <authorList>
            <person name="De Meyer S.E."/>
        </authorList>
    </citation>
    <scope>NUCLEOTIDE SEQUENCE [LARGE SCALE GENOMIC DNA]</scope>
    <source>
        <strain evidence="2 3">ICMP19557</strain>
    </source>
</reference>
<dbReference type="Proteomes" id="UP000272706">
    <property type="component" value="Unassembled WGS sequence"/>
</dbReference>
<dbReference type="PANTHER" id="PTHR47495">
    <property type="entry name" value="ALDEHYDE DEHYDROGENASE"/>
    <property type="match status" value="1"/>
</dbReference>
<dbReference type="RefSeq" id="WP_120013213.1">
    <property type="nucleotide sequence ID" value="NZ_QZWZ01000003.1"/>
</dbReference>
<dbReference type="PROSITE" id="PS51318">
    <property type="entry name" value="TAT"/>
    <property type="match status" value="1"/>
</dbReference>
<organism evidence="2 3">
    <name type="scientific">Mesorhizobium waimense</name>
    <dbReference type="NCBI Taxonomy" id="1300307"/>
    <lineage>
        <taxon>Bacteria</taxon>
        <taxon>Pseudomonadati</taxon>
        <taxon>Pseudomonadota</taxon>
        <taxon>Alphaproteobacteria</taxon>
        <taxon>Hyphomicrobiales</taxon>
        <taxon>Phyllobacteriaceae</taxon>
        <taxon>Mesorhizobium</taxon>
    </lineage>
</organism>
<dbReference type="Pfam" id="PF20256">
    <property type="entry name" value="MoCoBD_2"/>
    <property type="match status" value="2"/>
</dbReference>
<dbReference type="SUPFAM" id="SSF56003">
    <property type="entry name" value="Molybdenum cofactor-binding domain"/>
    <property type="match status" value="2"/>
</dbReference>
<dbReference type="EMBL" id="QZWZ01000003">
    <property type="protein sequence ID" value="RJT41357.1"/>
    <property type="molecule type" value="Genomic_DNA"/>
</dbReference>
<dbReference type="Gene3D" id="3.90.1170.50">
    <property type="entry name" value="Aldehyde oxidase/xanthine dehydrogenase, a/b hammerhead"/>
    <property type="match status" value="1"/>
</dbReference>
<comment type="caution">
    <text evidence="2">The sequence shown here is derived from an EMBL/GenBank/DDBJ whole genome shotgun (WGS) entry which is preliminary data.</text>
</comment>
<dbReference type="SMART" id="SM01008">
    <property type="entry name" value="Ald_Xan_dh_C"/>
    <property type="match status" value="1"/>
</dbReference>
<dbReference type="InterPro" id="IPR008274">
    <property type="entry name" value="AldOxase/xan_DH_MoCoBD1"/>
</dbReference>
<name>A0A3A5KX79_9HYPH</name>
<dbReference type="PIRSF" id="PIRSF036389">
    <property type="entry name" value="IOR_B"/>
    <property type="match status" value="1"/>
</dbReference>
<proteinExistence type="predicted"/>
<gene>
    <name evidence="2" type="ORF">D3227_06075</name>
</gene>
<dbReference type="OrthoDB" id="9767994at2"/>